<feature type="transmembrane region" description="Helical" evidence="1">
    <location>
        <begin position="7"/>
        <end position="23"/>
    </location>
</feature>
<evidence type="ECO:0000256" key="1">
    <source>
        <dbReference type="SAM" id="Phobius"/>
    </source>
</evidence>
<keyword evidence="1" id="KW-0812">Transmembrane</keyword>
<accession>A0ABN4IMK1</accession>
<keyword evidence="3" id="KW-0645">Protease</keyword>
<dbReference type="Proteomes" id="UP000058660">
    <property type="component" value="Chromosome"/>
</dbReference>
<keyword evidence="1" id="KW-1133">Transmembrane helix</keyword>
<feature type="transmembrane region" description="Helical" evidence="1">
    <location>
        <begin position="181"/>
        <end position="200"/>
    </location>
</feature>
<feature type="transmembrane region" description="Helical" evidence="1">
    <location>
        <begin position="108"/>
        <end position="128"/>
    </location>
</feature>
<organism evidence="3 4">
    <name type="scientific">Thermus aquaticus (strain ATCC BAA-2747 / Y51MC23)</name>
    <dbReference type="NCBI Taxonomy" id="498848"/>
    <lineage>
        <taxon>Bacteria</taxon>
        <taxon>Thermotogati</taxon>
        <taxon>Deinococcota</taxon>
        <taxon>Deinococci</taxon>
        <taxon>Thermales</taxon>
        <taxon>Thermaceae</taxon>
        <taxon>Thermus</taxon>
    </lineage>
</organism>
<dbReference type="Pfam" id="PF02517">
    <property type="entry name" value="Rce1-like"/>
    <property type="match status" value="1"/>
</dbReference>
<name>A0ABN4IMK1_THEA5</name>
<gene>
    <name evidence="3" type="ORF">TO73_2369</name>
</gene>
<dbReference type="EMBL" id="CP010822">
    <property type="protein sequence ID" value="ALJ92165.1"/>
    <property type="molecule type" value="Genomic_DNA"/>
</dbReference>
<keyword evidence="4" id="KW-1185">Reference proteome</keyword>
<dbReference type="GO" id="GO:0006508">
    <property type="term" value="P:proteolysis"/>
    <property type="evidence" value="ECO:0007669"/>
    <property type="project" value="UniProtKB-KW"/>
</dbReference>
<proteinExistence type="predicted"/>
<feature type="transmembrane region" description="Helical" evidence="1">
    <location>
        <begin position="234"/>
        <end position="254"/>
    </location>
</feature>
<reference evidence="4" key="1">
    <citation type="journal article" date="2015" name="PLoS ONE">
        <title>Complete Genome Sequence of Thermus aquaticus Y51MC23.</title>
        <authorList>
            <person name="Brumm P.J."/>
            <person name="Monsma S."/>
            <person name="Keough B."/>
            <person name="Jasinovica S."/>
            <person name="Ferguson E."/>
            <person name="Schoenfeld T."/>
            <person name="Lodes M."/>
            <person name="Mead D.A."/>
        </authorList>
    </citation>
    <scope>NUCLEOTIDE SEQUENCE [LARGE SCALE GENOMIC DNA]</scope>
    <source>
        <strain evidence="4">BAA-2747 / Y51MC23</strain>
    </source>
</reference>
<dbReference type="InterPro" id="IPR042150">
    <property type="entry name" value="MmRce1-like"/>
</dbReference>
<dbReference type="PANTHER" id="PTHR35797:SF1">
    <property type="entry name" value="PROTEASE"/>
    <property type="match status" value="1"/>
</dbReference>
<feature type="transmembrane region" description="Helical" evidence="1">
    <location>
        <begin position="29"/>
        <end position="49"/>
    </location>
</feature>
<evidence type="ECO:0000259" key="2">
    <source>
        <dbReference type="Pfam" id="PF02517"/>
    </source>
</evidence>
<feature type="transmembrane region" description="Helical" evidence="1">
    <location>
        <begin position="207"/>
        <end position="228"/>
    </location>
</feature>
<keyword evidence="1" id="KW-0472">Membrane</keyword>
<protein>
    <submittedName>
        <fullName evidence="3">CAAX amino terminal protease family protein</fullName>
    </submittedName>
</protein>
<keyword evidence="3" id="KW-0378">Hydrolase</keyword>
<feature type="domain" description="CAAX prenyl protease 2/Lysostaphin resistance protein A-like" evidence="2">
    <location>
        <begin position="120"/>
        <end position="219"/>
    </location>
</feature>
<dbReference type="PANTHER" id="PTHR35797">
    <property type="entry name" value="PROTEASE-RELATED"/>
    <property type="match status" value="1"/>
</dbReference>
<evidence type="ECO:0000313" key="4">
    <source>
        <dbReference type="Proteomes" id="UP000058660"/>
    </source>
</evidence>
<dbReference type="GO" id="GO:0008233">
    <property type="term" value="F:peptidase activity"/>
    <property type="evidence" value="ECO:0007669"/>
    <property type="project" value="UniProtKB-KW"/>
</dbReference>
<evidence type="ECO:0000313" key="3">
    <source>
        <dbReference type="EMBL" id="ALJ92165.1"/>
    </source>
</evidence>
<dbReference type="InterPro" id="IPR003675">
    <property type="entry name" value="Rce1/LyrA-like_dom"/>
</dbReference>
<sequence>MKALYRTYGLSWGLALLGYALGVRPGSPAILALGVLYMWAPGLVALLFARREGIRLPLAFRPNRYWLFAWLFPVPLTLLSVLLSLPFGAYRGLAWAFPENSPPLPEPLLLVLALFQGMVAGATVNLLVALGEELMWRGYLWEKFRERGFWPATLEIGFHWGLWHAPLILLFGHNYPDERLLGVPMMILFTLLLTPVLLYVREKGGSVWPAALLHGTLNGVAGLSLVLVERTNDLLVGVVGLPGLSLLALFNLWLRRRV</sequence>
<feature type="transmembrane region" description="Helical" evidence="1">
    <location>
        <begin position="65"/>
        <end position="88"/>
    </location>
</feature>
<feature type="transmembrane region" description="Helical" evidence="1">
    <location>
        <begin position="149"/>
        <end position="169"/>
    </location>
</feature>
<dbReference type="RefSeq" id="WP_003046270.1">
    <property type="nucleotide sequence ID" value="NZ_CP010822.1"/>
</dbReference>